<dbReference type="InterPro" id="IPR009003">
    <property type="entry name" value="Peptidase_S1_PA"/>
</dbReference>
<keyword evidence="8" id="KW-1185">Reference proteome</keyword>
<evidence type="ECO:0000256" key="4">
    <source>
        <dbReference type="ARBA" id="ARBA00036320"/>
    </source>
</evidence>
<keyword evidence="1" id="KW-0645">Protease</keyword>
<dbReference type="SUPFAM" id="SSF50494">
    <property type="entry name" value="Trypsin-like serine proteases"/>
    <property type="match status" value="1"/>
</dbReference>
<dbReference type="InterPro" id="IPR001254">
    <property type="entry name" value="Trypsin_dom"/>
</dbReference>
<dbReference type="InterPro" id="IPR043504">
    <property type="entry name" value="Peptidase_S1_PA_chymotrypsin"/>
</dbReference>
<evidence type="ECO:0000256" key="2">
    <source>
        <dbReference type="ARBA" id="ARBA00022801"/>
    </source>
</evidence>
<dbReference type="AlphaFoldDB" id="A0ABD0MJE2"/>
<feature type="non-terminal residue" evidence="7">
    <location>
        <position position="81"/>
    </location>
</feature>
<dbReference type="EMBL" id="JAMKFB020000308">
    <property type="protein sequence ID" value="KAL0149974.1"/>
    <property type="molecule type" value="Genomic_DNA"/>
</dbReference>
<dbReference type="PANTHER" id="PTHR24264:SF83">
    <property type="entry name" value="COMPLEMENT FACTOR I"/>
    <property type="match status" value="1"/>
</dbReference>
<gene>
    <name evidence="7" type="ORF">M9458_054633</name>
</gene>
<proteinExistence type="predicted"/>
<dbReference type="Pfam" id="PF00089">
    <property type="entry name" value="Trypsin"/>
    <property type="match status" value="1"/>
</dbReference>
<evidence type="ECO:0000313" key="8">
    <source>
        <dbReference type="Proteomes" id="UP001529510"/>
    </source>
</evidence>
<dbReference type="EC" id="3.4.21.4" evidence="5"/>
<feature type="non-terminal residue" evidence="7">
    <location>
        <position position="1"/>
    </location>
</feature>
<reference evidence="7 8" key="1">
    <citation type="submission" date="2024-05" db="EMBL/GenBank/DDBJ databases">
        <title>Genome sequencing and assembly of Indian major carp, Cirrhinus mrigala (Hamilton, 1822).</title>
        <authorList>
            <person name="Mohindra V."/>
            <person name="Chowdhury L.M."/>
            <person name="Lal K."/>
            <person name="Jena J.K."/>
        </authorList>
    </citation>
    <scope>NUCLEOTIDE SEQUENCE [LARGE SCALE GENOMIC DNA]</scope>
    <source>
        <strain evidence="7">CM1030</strain>
        <tissue evidence="7">Blood</tissue>
    </source>
</reference>
<organism evidence="7 8">
    <name type="scientific">Cirrhinus mrigala</name>
    <name type="common">Mrigala</name>
    <dbReference type="NCBI Taxonomy" id="683832"/>
    <lineage>
        <taxon>Eukaryota</taxon>
        <taxon>Metazoa</taxon>
        <taxon>Chordata</taxon>
        <taxon>Craniata</taxon>
        <taxon>Vertebrata</taxon>
        <taxon>Euteleostomi</taxon>
        <taxon>Actinopterygii</taxon>
        <taxon>Neopterygii</taxon>
        <taxon>Teleostei</taxon>
        <taxon>Ostariophysi</taxon>
        <taxon>Cypriniformes</taxon>
        <taxon>Cyprinidae</taxon>
        <taxon>Labeoninae</taxon>
        <taxon>Labeonini</taxon>
        <taxon>Cirrhinus</taxon>
    </lineage>
</organism>
<name>A0ABD0MJE2_CIRMR</name>
<dbReference type="PANTHER" id="PTHR24264">
    <property type="entry name" value="TRYPSIN-RELATED"/>
    <property type="match status" value="1"/>
</dbReference>
<sequence>LPSQVLSLEEASIPVKNIIIHHEYNPQTYANDIALVRLEELNLSDKCMQDNPAVRAVCVPWSTQQFQPNDTCTISGWGRNR</sequence>
<protein>
    <recommendedName>
        <fullName evidence="5">trypsin</fullName>
        <ecNumber evidence="5">3.4.21.4</ecNumber>
    </recommendedName>
</protein>
<dbReference type="GO" id="GO:0004252">
    <property type="term" value="F:serine-type endopeptidase activity"/>
    <property type="evidence" value="ECO:0007669"/>
    <property type="project" value="UniProtKB-EC"/>
</dbReference>
<keyword evidence="2" id="KW-0378">Hydrolase</keyword>
<evidence type="ECO:0000313" key="7">
    <source>
        <dbReference type="EMBL" id="KAL0149974.1"/>
    </source>
</evidence>
<accession>A0ABD0MJE2</accession>
<comment type="caution">
    <text evidence="7">The sequence shown here is derived from an EMBL/GenBank/DDBJ whole genome shotgun (WGS) entry which is preliminary data.</text>
</comment>
<comment type="catalytic activity">
    <reaction evidence="4">
        <text>Preferential cleavage: Arg-|-Xaa, Lys-|-Xaa.</text>
        <dbReference type="EC" id="3.4.21.4"/>
    </reaction>
</comment>
<feature type="domain" description="Peptidase S1" evidence="6">
    <location>
        <begin position="10"/>
        <end position="80"/>
    </location>
</feature>
<keyword evidence="3" id="KW-0720">Serine protease</keyword>
<evidence type="ECO:0000259" key="6">
    <source>
        <dbReference type="Pfam" id="PF00089"/>
    </source>
</evidence>
<dbReference type="InterPro" id="IPR050127">
    <property type="entry name" value="Serine_Proteases_S1"/>
</dbReference>
<dbReference type="Proteomes" id="UP001529510">
    <property type="component" value="Unassembled WGS sequence"/>
</dbReference>
<evidence type="ECO:0000256" key="3">
    <source>
        <dbReference type="ARBA" id="ARBA00022825"/>
    </source>
</evidence>
<evidence type="ECO:0000256" key="5">
    <source>
        <dbReference type="ARBA" id="ARBA00038868"/>
    </source>
</evidence>
<dbReference type="Gene3D" id="2.40.10.10">
    <property type="entry name" value="Trypsin-like serine proteases"/>
    <property type="match status" value="1"/>
</dbReference>
<evidence type="ECO:0000256" key="1">
    <source>
        <dbReference type="ARBA" id="ARBA00022670"/>
    </source>
</evidence>
<dbReference type="GO" id="GO:0006508">
    <property type="term" value="P:proteolysis"/>
    <property type="evidence" value="ECO:0007669"/>
    <property type="project" value="UniProtKB-KW"/>
</dbReference>